<sequence>MKLTKLEQGYSCRQRFKHCDIDRVNFYNLRGEFIVPA</sequence>
<dbReference type="Proteomes" id="UP000182660">
    <property type="component" value="Unassembled WGS sequence"/>
</dbReference>
<organism evidence="1 2">
    <name type="scientific">Moritella viscosa</name>
    <dbReference type="NCBI Taxonomy" id="80854"/>
    <lineage>
        <taxon>Bacteria</taxon>
        <taxon>Pseudomonadati</taxon>
        <taxon>Pseudomonadota</taxon>
        <taxon>Gammaproteobacteria</taxon>
        <taxon>Alteromonadales</taxon>
        <taxon>Moritellaceae</taxon>
        <taxon>Moritella</taxon>
    </lineage>
</organism>
<keyword evidence="2" id="KW-1185">Reference proteome</keyword>
<proteinExistence type="predicted"/>
<gene>
    <name evidence="1" type="ORF">MT2528_0575</name>
</gene>
<evidence type="ECO:0000313" key="2">
    <source>
        <dbReference type="Proteomes" id="UP000182660"/>
    </source>
</evidence>
<evidence type="ECO:0000313" key="1">
    <source>
        <dbReference type="EMBL" id="SGY84143.1"/>
    </source>
</evidence>
<dbReference type="EMBL" id="FPLJ01000018">
    <property type="protein sequence ID" value="SGY84143.1"/>
    <property type="molecule type" value="Genomic_DNA"/>
</dbReference>
<comment type="caution">
    <text evidence="1">The sequence shown here is derived from an EMBL/GenBank/DDBJ whole genome shotgun (WGS) entry which is preliminary data.</text>
</comment>
<name>A0ABY1H7V8_9GAMM</name>
<accession>A0ABY1H7V8</accession>
<reference evidence="1 2" key="1">
    <citation type="submission" date="2016-11" db="EMBL/GenBank/DDBJ databases">
        <authorList>
            <person name="Klemetsen T."/>
        </authorList>
    </citation>
    <scope>NUCLEOTIDE SEQUENCE [LARGE SCALE GENOMIC DNA]</scope>
    <source>
        <strain evidence="1">MT 2528</strain>
    </source>
</reference>
<protein>
    <submittedName>
        <fullName evidence="1">Uncharacterized protein</fullName>
    </submittedName>
</protein>